<dbReference type="SUPFAM" id="SSF103473">
    <property type="entry name" value="MFS general substrate transporter"/>
    <property type="match status" value="1"/>
</dbReference>
<dbReference type="CDD" id="cd17324">
    <property type="entry name" value="MFS_NepI_like"/>
    <property type="match status" value="1"/>
</dbReference>
<dbReference type="EMBL" id="JSYZ01000007">
    <property type="protein sequence ID" value="KPA91174.1"/>
    <property type="molecule type" value="Genomic_DNA"/>
</dbReference>
<dbReference type="Proteomes" id="UP000037931">
    <property type="component" value="Unassembled WGS sequence"/>
</dbReference>
<dbReference type="AlphaFoldDB" id="A0A0M9GH87"/>
<feature type="transmembrane region" description="Helical" evidence="6">
    <location>
        <begin position="325"/>
        <end position="350"/>
    </location>
</feature>
<keyword evidence="9" id="KW-1185">Reference proteome</keyword>
<evidence type="ECO:0000256" key="1">
    <source>
        <dbReference type="ARBA" id="ARBA00004651"/>
    </source>
</evidence>
<dbReference type="InterPro" id="IPR011701">
    <property type="entry name" value="MFS"/>
</dbReference>
<evidence type="ECO:0000313" key="9">
    <source>
        <dbReference type="Proteomes" id="UP000037931"/>
    </source>
</evidence>
<feature type="transmembrane region" description="Helical" evidence="6">
    <location>
        <begin position="389"/>
        <end position="409"/>
    </location>
</feature>
<keyword evidence="2" id="KW-1003">Cell membrane</keyword>
<dbReference type="PROSITE" id="PS50850">
    <property type="entry name" value="MFS"/>
    <property type="match status" value="1"/>
</dbReference>
<reference evidence="8 9" key="1">
    <citation type="journal article" date="2015" name="PLoS ONE">
        <title>Rice-Infecting Pseudomonas Genomes Are Highly Accessorized and Harbor Multiple Putative Virulence Mechanisms to Cause Sheath Brown Rot.</title>
        <authorList>
            <person name="Quibod I.L."/>
            <person name="Grande G."/>
            <person name="Oreiro E.G."/>
            <person name="Borja F.N."/>
            <person name="Dossa G.S."/>
            <person name="Mauleon R."/>
            <person name="Cruz C.V."/>
            <person name="Oliva R."/>
        </authorList>
    </citation>
    <scope>NUCLEOTIDE SEQUENCE [LARGE SCALE GENOMIC DNA]</scope>
    <source>
        <strain evidence="8 9">IRRI 6609</strain>
    </source>
</reference>
<evidence type="ECO:0000259" key="7">
    <source>
        <dbReference type="PROSITE" id="PS50850"/>
    </source>
</evidence>
<gene>
    <name evidence="8" type="ORF">PF66_02055</name>
</gene>
<dbReference type="PANTHER" id="PTHR43124">
    <property type="entry name" value="PURINE EFFLUX PUMP PBUE"/>
    <property type="match status" value="1"/>
</dbReference>
<dbReference type="PANTHER" id="PTHR43124:SF3">
    <property type="entry name" value="CHLORAMPHENICOL EFFLUX PUMP RV0191"/>
    <property type="match status" value="1"/>
</dbReference>
<comment type="caution">
    <text evidence="8">The sequence shown here is derived from an EMBL/GenBank/DDBJ whole genome shotgun (WGS) entry which is preliminary data.</text>
</comment>
<feature type="transmembrane region" description="Helical" evidence="6">
    <location>
        <begin position="194"/>
        <end position="216"/>
    </location>
</feature>
<dbReference type="STRING" id="50340.PF66_02055"/>
<feature type="transmembrane region" description="Helical" evidence="6">
    <location>
        <begin position="237"/>
        <end position="256"/>
    </location>
</feature>
<feature type="transmembrane region" description="Helical" evidence="6">
    <location>
        <begin position="133"/>
        <end position="154"/>
    </location>
</feature>
<feature type="transmembrane region" description="Helical" evidence="6">
    <location>
        <begin position="78"/>
        <end position="96"/>
    </location>
</feature>
<dbReference type="Gene3D" id="1.20.1250.20">
    <property type="entry name" value="MFS general substrate transporter like domains"/>
    <property type="match status" value="1"/>
</dbReference>
<keyword evidence="4 6" id="KW-1133">Transmembrane helix</keyword>
<evidence type="ECO:0000256" key="2">
    <source>
        <dbReference type="ARBA" id="ARBA00022475"/>
    </source>
</evidence>
<accession>A0A0M9GH87</accession>
<name>A0A0M9GH87_9PSED</name>
<dbReference type="GO" id="GO:0005886">
    <property type="term" value="C:plasma membrane"/>
    <property type="evidence" value="ECO:0007669"/>
    <property type="project" value="UniProtKB-SubCell"/>
</dbReference>
<protein>
    <submittedName>
        <fullName evidence="8">Arabinose efflux permease family protein</fullName>
    </submittedName>
</protein>
<dbReference type="InterPro" id="IPR020846">
    <property type="entry name" value="MFS_dom"/>
</dbReference>
<feature type="transmembrane region" description="Helical" evidence="6">
    <location>
        <begin position="302"/>
        <end position="319"/>
    </location>
</feature>
<evidence type="ECO:0000256" key="6">
    <source>
        <dbReference type="SAM" id="Phobius"/>
    </source>
</evidence>
<organism evidence="8 9">
    <name type="scientific">Pseudomonas asplenii</name>
    <dbReference type="NCBI Taxonomy" id="53407"/>
    <lineage>
        <taxon>Bacteria</taxon>
        <taxon>Pseudomonadati</taxon>
        <taxon>Pseudomonadota</taxon>
        <taxon>Gammaproteobacteria</taxon>
        <taxon>Pseudomonadales</taxon>
        <taxon>Pseudomonadaceae</taxon>
        <taxon>Pseudomonas</taxon>
    </lineage>
</organism>
<feature type="domain" description="Major facilitator superfamily (MFS) profile" evidence="7">
    <location>
        <begin position="42"/>
        <end position="414"/>
    </location>
</feature>
<feature type="transmembrane region" description="Helical" evidence="6">
    <location>
        <begin position="362"/>
        <end position="383"/>
    </location>
</feature>
<dbReference type="InterPro" id="IPR036259">
    <property type="entry name" value="MFS_trans_sf"/>
</dbReference>
<proteinExistence type="predicted"/>
<dbReference type="InterPro" id="IPR050189">
    <property type="entry name" value="MFS_Efflux_Transporters"/>
</dbReference>
<keyword evidence="5 6" id="KW-0472">Membrane</keyword>
<evidence type="ECO:0000313" key="8">
    <source>
        <dbReference type="EMBL" id="KPA91174.1"/>
    </source>
</evidence>
<dbReference type="Pfam" id="PF07690">
    <property type="entry name" value="MFS_1"/>
    <property type="match status" value="1"/>
</dbReference>
<evidence type="ECO:0000256" key="3">
    <source>
        <dbReference type="ARBA" id="ARBA00022692"/>
    </source>
</evidence>
<feature type="transmembrane region" description="Helical" evidence="6">
    <location>
        <begin position="276"/>
        <end position="295"/>
    </location>
</feature>
<keyword evidence="3 6" id="KW-0812">Transmembrane</keyword>
<evidence type="ECO:0000256" key="4">
    <source>
        <dbReference type="ARBA" id="ARBA00022989"/>
    </source>
</evidence>
<feature type="transmembrane region" description="Helical" evidence="6">
    <location>
        <begin position="166"/>
        <end position="188"/>
    </location>
</feature>
<evidence type="ECO:0000256" key="5">
    <source>
        <dbReference type="ARBA" id="ARBA00023136"/>
    </source>
</evidence>
<feature type="transmembrane region" description="Helical" evidence="6">
    <location>
        <begin position="108"/>
        <end position="127"/>
    </location>
</feature>
<comment type="subcellular location">
    <subcellularLocation>
        <location evidence="1">Cell membrane</location>
        <topology evidence="1">Multi-pass membrane protein</topology>
    </subcellularLocation>
</comment>
<dbReference type="PATRIC" id="fig|50340.43.peg.5418"/>
<dbReference type="GO" id="GO:0022857">
    <property type="term" value="F:transmembrane transporter activity"/>
    <property type="evidence" value="ECO:0007669"/>
    <property type="project" value="InterPro"/>
</dbReference>
<sequence length="425" mass="44886">MPQITALADAIPNPPWKVVPDMNHSLLASQPTLTAARLPIARLLALTMTSFIATANETVPAGLLPQIARGLDVSEALAGQWVTLCALGSGLAAIPLTLATRGLGRRSLLLLTLAVFFLGNALSALSSSYALTLLARLLIGAATGLAWSLLAGCARSMVEVPLQGRAMALAMLGIPLALALGVPLSAWLTHWVEWRTIFALLSGLSLVLMLWVRLGIPQTHTPGPIARLPLRRVLNTPGVRPVLLVVWLWIMAHYSLYTYIAPFLESAGPAVSLERVLLVFGISAMLGIWLVGLLVDRWLRRLVLLSLGIFAAVALTLGLNGASTAVLYVGVTLWGLSFSGAPTLLQTALADAAGEAADTAQSMLVTAFNLAFAASGVMGALLLDTFGAASIPWSLLAWLLPAWLIAWAARRHGFPAGRRSPRKPA</sequence>